<accession>A0A2V3ITV6</accession>
<name>A0A2V3ITV6_9FLOR</name>
<evidence type="ECO:0000313" key="2">
    <source>
        <dbReference type="Proteomes" id="UP000247409"/>
    </source>
</evidence>
<dbReference type="AlphaFoldDB" id="A0A2V3ITV6"/>
<keyword evidence="2" id="KW-1185">Reference proteome</keyword>
<comment type="caution">
    <text evidence="1">The sequence shown here is derived from an EMBL/GenBank/DDBJ whole genome shotgun (WGS) entry which is preliminary data.</text>
</comment>
<gene>
    <name evidence="1" type="ORF">BWQ96_04645</name>
</gene>
<dbReference type="Proteomes" id="UP000247409">
    <property type="component" value="Unassembled WGS sequence"/>
</dbReference>
<dbReference type="EMBL" id="NBIV01000057">
    <property type="protein sequence ID" value="PXF45568.1"/>
    <property type="molecule type" value="Genomic_DNA"/>
</dbReference>
<sequence length="377" mass="42675">MFPGIFVALTDEDYKEHFNGKRFRGQWKDERQIPTVGSIIVSQRDDQEPVARAKKGKDPKKVLSDCRLLVTKLMTKLTLAEHVAIRGKDLKGAEHARRRVNALYNARYLVPSFADAYRNGDSEARHSKKSQILSAVKLSSLQGVDGASLNEFDEREGVLFYYGHEMPVYSSVMVDLMNDVWSRGTDGRRGNSLFHVTVLKRKQIRRLWSTGRRRKYLRQRHVHIDDPRRVILGKHGEQARRDFLRRIEVVVKKTGGQKLHRIGFRQPIVVPWAILIRSISIRDAICSLHLLCSGLATMELAEENSIQVDLFLYGGCFCIPSNCLGINLGDLVIQLKMKASSCEQPRQGEVLITERSAPGDSSLQVLAELTALDVLMG</sequence>
<organism evidence="1 2">
    <name type="scientific">Gracilariopsis chorda</name>
    <dbReference type="NCBI Taxonomy" id="448386"/>
    <lineage>
        <taxon>Eukaryota</taxon>
        <taxon>Rhodophyta</taxon>
        <taxon>Florideophyceae</taxon>
        <taxon>Rhodymeniophycidae</taxon>
        <taxon>Gracilariales</taxon>
        <taxon>Gracilariaceae</taxon>
        <taxon>Gracilariopsis</taxon>
    </lineage>
</organism>
<protein>
    <submittedName>
        <fullName evidence="1">Uncharacterized protein</fullName>
    </submittedName>
</protein>
<reference evidence="1 2" key="1">
    <citation type="journal article" date="2018" name="Mol. Biol. Evol.">
        <title>Analysis of the draft genome of the red seaweed Gracilariopsis chorda provides insights into genome size evolution in Rhodophyta.</title>
        <authorList>
            <person name="Lee J."/>
            <person name="Yang E.C."/>
            <person name="Graf L."/>
            <person name="Yang J.H."/>
            <person name="Qiu H."/>
            <person name="Zel Zion U."/>
            <person name="Chan C.X."/>
            <person name="Stephens T.G."/>
            <person name="Weber A.P.M."/>
            <person name="Boo G.H."/>
            <person name="Boo S.M."/>
            <person name="Kim K.M."/>
            <person name="Shin Y."/>
            <person name="Jung M."/>
            <person name="Lee S.J."/>
            <person name="Yim H.S."/>
            <person name="Lee J.H."/>
            <person name="Bhattacharya D."/>
            <person name="Yoon H.S."/>
        </authorList>
    </citation>
    <scope>NUCLEOTIDE SEQUENCE [LARGE SCALE GENOMIC DNA]</scope>
    <source>
        <strain evidence="1 2">SKKU-2015</strain>
        <tissue evidence="1">Whole body</tissue>
    </source>
</reference>
<proteinExistence type="predicted"/>
<evidence type="ECO:0000313" key="1">
    <source>
        <dbReference type="EMBL" id="PXF45568.1"/>
    </source>
</evidence>